<dbReference type="Gene3D" id="2.30.30.40">
    <property type="entry name" value="SH3 Domains"/>
    <property type="match status" value="1"/>
</dbReference>
<accession>A0A1M5U622</accession>
<sequence length="164" mass="18857">MSEAMTSDFNGQEDTQKDRYLTFMIDREHYAIEIRYVTEIVGIQSITEMPQLPEYVKGIINLRGRIIPVVDVRLRFNKTPGEYTDRTCVIIVDIENDFYGLIVDSVAEVLSMTDVVPNPLERTSSEQAFIKSIGKVGGDVKLVMDCHRMLSREELESVYKEIER</sequence>
<evidence type="ECO:0000313" key="2">
    <source>
        <dbReference type="EMBL" id="SHH58399.1"/>
    </source>
</evidence>
<dbReference type="InterPro" id="IPR039315">
    <property type="entry name" value="CheW"/>
</dbReference>
<dbReference type="AlphaFoldDB" id="A0A1M5U622"/>
<dbReference type="RefSeq" id="WP_073075930.1">
    <property type="nucleotide sequence ID" value="NZ_FQXV01000001.1"/>
</dbReference>
<keyword evidence="3" id="KW-1185">Reference proteome</keyword>
<dbReference type="GO" id="GO:0007165">
    <property type="term" value="P:signal transduction"/>
    <property type="evidence" value="ECO:0007669"/>
    <property type="project" value="InterPro"/>
</dbReference>
<dbReference type="GO" id="GO:0005829">
    <property type="term" value="C:cytosol"/>
    <property type="evidence" value="ECO:0007669"/>
    <property type="project" value="TreeGrafter"/>
</dbReference>
<organism evidence="2 3">
    <name type="scientific">Sporobacter termitidis DSM 10068</name>
    <dbReference type="NCBI Taxonomy" id="1123282"/>
    <lineage>
        <taxon>Bacteria</taxon>
        <taxon>Bacillati</taxon>
        <taxon>Bacillota</taxon>
        <taxon>Clostridia</taxon>
        <taxon>Eubacteriales</taxon>
        <taxon>Oscillospiraceae</taxon>
        <taxon>Sporobacter</taxon>
    </lineage>
</organism>
<dbReference type="SUPFAM" id="SSF50341">
    <property type="entry name" value="CheW-like"/>
    <property type="match status" value="1"/>
</dbReference>
<evidence type="ECO:0000313" key="3">
    <source>
        <dbReference type="Proteomes" id="UP000183995"/>
    </source>
</evidence>
<feature type="domain" description="CheW-like" evidence="1">
    <location>
        <begin position="17"/>
        <end position="155"/>
    </location>
</feature>
<dbReference type="Proteomes" id="UP000183995">
    <property type="component" value="Unassembled WGS sequence"/>
</dbReference>
<gene>
    <name evidence="2" type="ORF">SAMN02745823_00372</name>
</gene>
<name>A0A1M5U622_9FIRM</name>
<dbReference type="InterPro" id="IPR036061">
    <property type="entry name" value="CheW-like_dom_sf"/>
</dbReference>
<dbReference type="STRING" id="1123282.SAMN02745823_00372"/>
<dbReference type="SMART" id="SM00260">
    <property type="entry name" value="CheW"/>
    <property type="match status" value="1"/>
</dbReference>
<evidence type="ECO:0000259" key="1">
    <source>
        <dbReference type="PROSITE" id="PS50851"/>
    </source>
</evidence>
<dbReference type="PANTHER" id="PTHR22617">
    <property type="entry name" value="CHEMOTAXIS SENSOR HISTIDINE KINASE-RELATED"/>
    <property type="match status" value="1"/>
</dbReference>
<dbReference type="PROSITE" id="PS50851">
    <property type="entry name" value="CHEW"/>
    <property type="match status" value="1"/>
</dbReference>
<dbReference type="EMBL" id="FQXV01000001">
    <property type="protein sequence ID" value="SHH58399.1"/>
    <property type="molecule type" value="Genomic_DNA"/>
</dbReference>
<dbReference type="GO" id="GO:0006935">
    <property type="term" value="P:chemotaxis"/>
    <property type="evidence" value="ECO:0007669"/>
    <property type="project" value="InterPro"/>
</dbReference>
<proteinExistence type="predicted"/>
<dbReference type="Pfam" id="PF01584">
    <property type="entry name" value="CheW"/>
    <property type="match status" value="1"/>
</dbReference>
<protein>
    <submittedName>
        <fullName evidence="2">Purine-binding chemotaxis protein CheW</fullName>
    </submittedName>
</protein>
<dbReference type="PANTHER" id="PTHR22617:SF23">
    <property type="entry name" value="CHEMOTAXIS PROTEIN CHEW"/>
    <property type="match status" value="1"/>
</dbReference>
<dbReference type="OrthoDB" id="9794382at2"/>
<dbReference type="Gene3D" id="2.40.50.180">
    <property type="entry name" value="CheA-289, Domain 4"/>
    <property type="match status" value="1"/>
</dbReference>
<reference evidence="2 3" key="1">
    <citation type="submission" date="2016-11" db="EMBL/GenBank/DDBJ databases">
        <authorList>
            <person name="Jaros S."/>
            <person name="Januszkiewicz K."/>
            <person name="Wedrychowicz H."/>
        </authorList>
    </citation>
    <scope>NUCLEOTIDE SEQUENCE [LARGE SCALE GENOMIC DNA]</scope>
    <source>
        <strain evidence="2 3">DSM 10068</strain>
    </source>
</reference>
<dbReference type="InterPro" id="IPR002545">
    <property type="entry name" value="CheW-lke_dom"/>
</dbReference>